<feature type="region of interest" description="Disordered" evidence="1">
    <location>
        <begin position="135"/>
        <end position="159"/>
    </location>
</feature>
<name>A0A4U5LZY0_STECR</name>
<keyword evidence="2" id="KW-0732">Signal</keyword>
<gene>
    <name evidence="3" type="ORF">L596_028938</name>
</gene>
<evidence type="ECO:0000256" key="2">
    <source>
        <dbReference type="SAM" id="SignalP"/>
    </source>
</evidence>
<reference evidence="3 4" key="2">
    <citation type="journal article" date="2019" name="G3 (Bethesda)">
        <title>Hybrid Assembly of the Genome of the Entomopathogenic Nematode Steinernema carpocapsae Identifies the X-Chromosome.</title>
        <authorList>
            <person name="Serra L."/>
            <person name="Macchietto M."/>
            <person name="Macias-Munoz A."/>
            <person name="McGill C.J."/>
            <person name="Rodriguez I.M."/>
            <person name="Rodriguez B."/>
            <person name="Murad R."/>
            <person name="Mortazavi A."/>
        </authorList>
    </citation>
    <scope>NUCLEOTIDE SEQUENCE [LARGE SCALE GENOMIC DNA]</scope>
    <source>
        <strain evidence="3 4">ALL</strain>
    </source>
</reference>
<evidence type="ECO:0000256" key="1">
    <source>
        <dbReference type="SAM" id="MobiDB-lite"/>
    </source>
</evidence>
<accession>A0A4U5LZY0</accession>
<feature type="chain" id="PRO_5020952668" evidence="2">
    <location>
        <begin position="19"/>
        <end position="159"/>
    </location>
</feature>
<evidence type="ECO:0000313" key="3">
    <source>
        <dbReference type="EMBL" id="TKR61887.1"/>
    </source>
</evidence>
<feature type="signal peptide" evidence="2">
    <location>
        <begin position="1"/>
        <end position="18"/>
    </location>
</feature>
<proteinExistence type="predicted"/>
<dbReference type="AlphaFoldDB" id="A0A4U5LZY0"/>
<dbReference type="Proteomes" id="UP000298663">
    <property type="component" value="Unassembled WGS sequence"/>
</dbReference>
<comment type="caution">
    <text evidence="3">The sequence shown here is derived from an EMBL/GenBank/DDBJ whole genome shotgun (WGS) entry which is preliminary data.</text>
</comment>
<organism evidence="3 4">
    <name type="scientific">Steinernema carpocapsae</name>
    <name type="common">Entomopathogenic nematode</name>
    <dbReference type="NCBI Taxonomy" id="34508"/>
    <lineage>
        <taxon>Eukaryota</taxon>
        <taxon>Metazoa</taxon>
        <taxon>Ecdysozoa</taxon>
        <taxon>Nematoda</taxon>
        <taxon>Chromadorea</taxon>
        <taxon>Rhabditida</taxon>
        <taxon>Tylenchina</taxon>
        <taxon>Panagrolaimomorpha</taxon>
        <taxon>Strongyloidoidea</taxon>
        <taxon>Steinernematidae</taxon>
        <taxon>Steinernema</taxon>
    </lineage>
</organism>
<reference evidence="3 4" key="1">
    <citation type="journal article" date="2015" name="Genome Biol.">
        <title>Comparative genomics of Steinernema reveals deeply conserved gene regulatory networks.</title>
        <authorList>
            <person name="Dillman A.R."/>
            <person name="Macchietto M."/>
            <person name="Porter C.F."/>
            <person name="Rogers A."/>
            <person name="Williams B."/>
            <person name="Antoshechkin I."/>
            <person name="Lee M.M."/>
            <person name="Goodwin Z."/>
            <person name="Lu X."/>
            <person name="Lewis E.E."/>
            <person name="Goodrich-Blair H."/>
            <person name="Stock S.P."/>
            <person name="Adams B.J."/>
            <person name="Sternberg P.W."/>
            <person name="Mortazavi A."/>
        </authorList>
    </citation>
    <scope>NUCLEOTIDE SEQUENCE [LARGE SCALE GENOMIC DNA]</scope>
    <source>
        <strain evidence="3 4">ALL</strain>
    </source>
</reference>
<keyword evidence="4" id="KW-1185">Reference proteome</keyword>
<dbReference type="EMBL" id="AZBU02000011">
    <property type="protein sequence ID" value="TKR61887.1"/>
    <property type="molecule type" value="Genomic_DNA"/>
</dbReference>
<protein>
    <submittedName>
        <fullName evidence="3">Uncharacterized protein</fullName>
    </submittedName>
</protein>
<sequence>MKPLLGALLLFFAPSAFGWWFGTLQKITVNGTLSCDKNYVAIIKLRDHDLFDPDDTLAEINDHGSLAEGRCFTIDFEVPQDNIGGTYKLALVKLRRRRPVDGLCRTRRVVWLEERQRLVQKRGFSSATAQVRLSKENVGNATGSPRVVPSDVVSGRKLN</sequence>
<evidence type="ECO:0000313" key="4">
    <source>
        <dbReference type="Proteomes" id="UP000298663"/>
    </source>
</evidence>
<dbReference type="OrthoDB" id="5826894at2759"/>